<sequence>MEQKDSTPMHSLTARSLLRSATTASLGTNMVEGQNAYCSLVMVATDPAGCPLLLLSDLAVHSHNIAHSPQVSILINEPLDNIDPLTQPRATFQGRLAATHDDQLMRRYLRRYPSAERFAGFADFQLYRLIIERVHLISGFGEIHWIDGIKVIVPPHFLNIEESETDILDHMNTDHVSAIQTLAGNHGQIKGLQEWKIVGLDPEGFDLLSEWRYQRILFENSVSNANEVRQEFVRMVKNARN</sequence>
<evidence type="ECO:0000313" key="3">
    <source>
        <dbReference type="EMBL" id="USG61341.1"/>
    </source>
</evidence>
<dbReference type="PANTHER" id="PTHR13343">
    <property type="entry name" value="CREG1 PROTEIN"/>
    <property type="match status" value="1"/>
</dbReference>
<dbReference type="Proteomes" id="UP001056291">
    <property type="component" value="Chromosome"/>
</dbReference>
<dbReference type="Gene3D" id="3.20.180.10">
    <property type="entry name" value="PNP-oxidase-like"/>
    <property type="match status" value="1"/>
</dbReference>
<name>A0ABY4W2E3_9PROT</name>
<protein>
    <submittedName>
        <fullName evidence="3">DUF2470 domain-containing protein</fullName>
    </submittedName>
</protein>
<dbReference type="InterPro" id="IPR012349">
    <property type="entry name" value="Split_barrel_FMN-bd"/>
</dbReference>
<accession>A0ABY4W2E3</accession>
<evidence type="ECO:0000259" key="2">
    <source>
        <dbReference type="Pfam" id="PF13883"/>
    </source>
</evidence>
<organism evidence="3 4">
    <name type="scientific">Sneathiella marina</name>
    <dbReference type="NCBI Taxonomy" id="2950108"/>
    <lineage>
        <taxon>Bacteria</taxon>
        <taxon>Pseudomonadati</taxon>
        <taxon>Pseudomonadota</taxon>
        <taxon>Alphaproteobacteria</taxon>
        <taxon>Sneathiellales</taxon>
        <taxon>Sneathiellaceae</taxon>
        <taxon>Sneathiella</taxon>
    </lineage>
</organism>
<reference evidence="3" key="1">
    <citation type="submission" date="2022-06" db="EMBL/GenBank/DDBJ databases">
        <title>Sneathiella actinostolidae sp. nov., isolated from a sea anemonein the Western Pacific Ocean.</title>
        <authorList>
            <person name="Wei M.J."/>
        </authorList>
    </citation>
    <scope>NUCLEOTIDE SEQUENCE</scope>
    <source>
        <strain evidence="3">PHK-P5</strain>
    </source>
</reference>
<dbReference type="InterPro" id="IPR055343">
    <property type="entry name" value="CREG_beta-barrel"/>
</dbReference>
<dbReference type="Gene3D" id="2.30.110.10">
    <property type="entry name" value="Electron Transport, Fmn-binding Protein, Chain A"/>
    <property type="match status" value="1"/>
</dbReference>
<proteinExistence type="predicted"/>
<dbReference type="EMBL" id="CP098747">
    <property type="protein sequence ID" value="USG61341.1"/>
    <property type="molecule type" value="Genomic_DNA"/>
</dbReference>
<evidence type="ECO:0000259" key="1">
    <source>
        <dbReference type="Pfam" id="PF10615"/>
    </source>
</evidence>
<dbReference type="Pfam" id="PF13883">
    <property type="entry name" value="CREG_beta-barrel"/>
    <property type="match status" value="1"/>
</dbReference>
<keyword evidence="4" id="KW-1185">Reference proteome</keyword>
<dbReference type="RefSeq" id="WP_251934332.1">
    <property type="nucleotide sequence ID" value="NZ_CP098747.1"/>
</dbReference>
<dbReference type="PANTHER" id="PTHR13343:SF17">
    <property type="entry name" value="CELLULAR REPRESSOR OF E1A-STIMULATED GENES, ISOFORM A"/>
    <property type="match status" value="1"/>
</dbReference>
<dbReference type="SUPFAM" id="SSF50475">
    <property type="entry name" value="FMN-binding split barrel"/>
    <property type="match status" value="1"/>
</dbReference>
<feature type="domain" description="DUF2470" evidence="1">
    <location>
        <begin position="165"/>
        <end position="235"/>
    </location>
</feature>
<evidence type="ECO:0000313" key="4">
    <source>
        <dbReference type="Proteomes" id="UP001056291"/>
    </source>
</evidence>
<feature type="domain" description="CREG-like beta-barrel" evidence="2">
    <location>
        <begin position="12"/>
        <end position="147"/>
    </location>
</feature>
<gene>
    <name evidence="3" type="ORF">NBZ79_19465</name>
</gene>
<dbReference type="InterPro" id="IPR037119">
    <property type="entry name" value="Haem_oxidase_HugZ-like_sf"/>
</dbReference>
<dbReference type="InterPro" id="IPR019595">
    <property type="entry name" value="DUF2470"/>
</dbReference>
<dbReference type="Pfam" id="PF10615">
    <property type="entry name" value="DUF2470"/>
    <property type="match status" value="1"/>
</dbReference>